<dbReference type="Proteomes" id="UP000235371">
    <property type="component" value="Unassembled WGS sequence"/>
</dbReference>
<dbReference type="GeneID" id="36594367"/>
<proteinExistence type="predicted"/>
<dbReference type="EMBL" id="KZ613740">
    <property type="protein sequence ID" value="PMD67719.1"/>
    <property type="molecule type" value="Genomic_DNA"/>
</dbReference>
<evidence type="ECO:0000313" key="1">
    <source>
        <dbReference type="EMBL" id="PMD67719.1"/>
    </source>
</evidence>
<sequence>MTYRRTCPSQGPLDESPDFQILTLIDFRLLSPSALTLPTARDVRLSCIALGYDDPSSSYFGTDDIRFGSAVVINVRQDATTETALYSPGLPASQLRGVFCQPDSLSALSVPFTNLTFNGSITKQLGPNLITTPNIGSRLATTLGLQNDGLSIRASIGRRVIFGAADSISHVISPDSTSLKFSNQTDIANHWIVAIRLTLNRDWSWDGLQPNGFIVSRDGLQVGKFGLTRVVNSDAFSNAPGAKVYRTGTDLVFFDQIDPKPPLNTFPKPLSPVYTITCLFKGTPPPTGDPPLVLKSLTLPITTPPAQVPTIVSAGIALSAFLPSVTYSSTTPRTKRLWIEFSSPPADPQDRYFARVLRRAPDPLLSNPALASELTDVPEPGLAISAELTRVIVNNEADDRAGLDAMQLMTAASSVNGAAPVHYSLPLPPGTSADSPELFGFYTYEIRFGHYGVEPDLGVSWSTAQGRYGRPLRVAGVQHPPPPLVPSIRRDDAEEIHISAPFAVPVLNGVSQAPIRSPVTAMWIMLYAQVAQLDNEDGSSSNSTGSSTRKQFRNILLSTAQARAPVPGEGQRLPSRMVFGEASFTISELATLLAAVGLRKQAPLSVLAVEVLSTDVPDPMGANLGRARVLRTSELVPVVPGC</sequence>
<gene>
    <name evidence="1" type="ORF">K444DRAFT_658680</name>
</gene>
<organism evidence="1 2">
    <name type="scientific">Hyaloscypha bicolor E</name>
    <dbReference type="NCBI Taxonomy" id="1095630"/>
    <lineage>
        <taxon>Eukaryota</taxon>
        <taxon>Fungi</taxon>
        <taxon>Dikarya</taxon>
        <taxon>Ascomycota</taxon>
        <taxon>Pezizomycotina</taxon>
        <taxon>Leotiomycetes</taxon>
        <taxon>Helotiales</taxon>
        <taxon>Hyaloscyphaceae</taxon>
        <taxon>Hyaloscypha</taxon>
        <taxon>Hyaloscypha bicolor</taxon>
    </lineage>
</organism>
<keyword evidence="2" id="KW-1185">Reference proteome</keyword>
<dbReference type="OrthoDB" id="5317833at2759"/>
<reference evidence="1 2" key="1">
    <citation type="submission" date="2016-04" db="EMBL/GenBank/DDBJ databases">
        <title>A degradative enzymes factory behind the ericoid mycorrhizal symbiosis.</title>
        <authorList>
            <consortium name="DOE Joint Genome Institute"/>
            <person name="Martino E."/>
            <person name="Morin E."/>
            <person name="Grelet G."/>
            <person name="Kuo A."/>
            <person name="Kohler A."/>
            <person name="Daghino S."/>
            <person name="Barry K."/>
            <person name="Choi C."/>
            <person name="Cichocki N."/>
            <person name="Clum A."/>
            <person name="Copeland A."/>
            <person name="Hainaut M."/>
            <person name="Haridas S."/>
            <person name="Labutti K."/>
            <person name="Lindquist E."/>
            <person name="Lipzen A."/>
            <person name="Khouja H.-R."/>
            <person name="Murat C."/>
            <person name="Ohm R."/>
            <person name="Olson A."/>
            <person name="Spatafora J."/>
            <person name="Veneault-Fourrey C."/>
            <person name="Henrissat B."/>
            <person name="Grigoriev I."/>
            <person name="Martin F."/>
            <person name="Perotto S."/>
        </authorList>
    </citation>
    <scope>NUCLEOTIDE SEQUENCE [LARGE SCALE GENOMIC DNA]</scope>
    <source>
        <strain evidence="1 2">E</strain>
    </source>
</reference>
<dbReference type="AlphaFoldDB" id="A0A2J6TXG4"/>
<dbReference type="RefSeq" id="XP_024744623.1">
    <property type="nucleotide sequence ID" value="XM_024886290.1"/>
</dbReference>
<accession>A0A2J6TXG4</accession>
<name>A0A2J6TXG4_9HELO</name>
<protein>
    <submittedName>
        <fullName evidence="1">Uncharacterized protein</fullName>
    </submittedName>
</protein>
<dbReference type="InParanoid" id="A0A2J6TXG4"/>
<evidence type="ECO:0000313" key="2">
    <source>
        <dbReference type="Proteomes" id="UP000235371"/>
    </source>
</evidence>